<dbReference type="Pfam" id="PF01263">
    <property type="entry name" value="Aldose_epim"/>
    <property type="match status" value="1"/>
</dbReference>
<evidence type="ECO:0000313" key="1">
    <source>
        <dbReference type="EMBL" id="MCS0584040.1"/>
    </source>
</evidence>
<sequence length="296" mass="31395">MTIHLIPGASAVLAGERSFTLENAVGMTVTIGERGAQVRAWHAPDRYGRMADVLRAGLPTVQGGRAARWEGRQADGVVSLALTSGGDGAGMLVHYRLDDEGGLTIEYQAVAGVPIPLAALTSPCFNLNGGQADVGDHMVQIDADYFEEMGIGGEPAGVAAVGGTPFDFRQPAAIGPRLRWTDTQLHRSGGFDHCFCVRNHFAGGQGAVREVARVFDPASGRRLQIYTTEAAVRFSSGPDAAGVPRSPPATALARMEGFRVESLARPGLMSAAWPRVMLHPGQVYRQTTVYRLSLEG</sequence>
<evidence type="ECO:0008006" key="3">
    <source>
        <dbReference type="Google" id="ProtNLM"/>
    </source>
</evidence>
<gene>
    <name evidence="1" type="ORF">NX784_20795</name>
</gene>
<dbReference type="EMBL" id="JANUGW010000017">
    <property type="protein sequence ID" value="MCS0584040.1"/>
    <property type="molecule type" value="Genomic_DNA"/>
</dbReference>
<proteinExistence type="predicted"/>
<comment type="caution">
    <text evidence="1">The sequence shown here is derived from an EMBL/GenBank/DDBJ whole genome shotgun (WGS) entry which is preliminary data.</text>
</comment>
<dbReference type="PANTHER" id="PTHR10091:SF0">
    <property type="entry name" value="GALACTOSE MUTAROTASE"/>
    <property type="match status" value="1"/>
</dbReference>
<dbReference type="Proteomes" id="UP001204151">
    <property type="component" value="Unassembled WGS sequence"/>
</dbReference>
<evidence type="ECO:0000313" key="2">
    <source>
        <dbReference type="Proteomes" id="UP001204151"/>
    </source>
</evidence>
<dbReference type="InterPro" id="IPR011013">
    <property type="entry name" value="Gal_mutarotase_sf_dom"/>
</dbReference>
<dbReference type="Gene3D" id="2.70.98.10">
    <property type="match status" value="1"/>
</dbReference>
<dbReference type="InterPro" id="IPR014718">
    <property type="entry name" value="GH-type_carb-bd"/>
</dbReference>
<reference evidence="1 2" key="1">
    <citation type="submission" date="2022-08" db="EMBL/GenBank/DDBJ databases">
        <title>Reclassification of Massilia species as members of the genera Telluria, Duganella, Pseudoduganella, Mokoshia gen. nov. and Zemynaea gen. nov. using orthogonal and non-orthogonal genome-based approaches.</title>
        <authorList>
            <person name="Bowman J.P."/>
        </authorList>
    </citation>
    <scope>NUCLEOTIDE SEQUENCE [LARGE SCALE GENOMIC DNA]</scope>
    <source>
        <strain evidence="1 2">JCM 31316</strain>
    </source>
</reference>
<accession>A0ABT1ZVQ9</accession>
<dbReference type="PANTHER" id="PTHR10091">
    <property type="entry name" value="ALDOSE-1-EPIMERASE"/>
    <property type="match status" value="1"/>
</dbReference>
<name>A0ABT1ZVQ9_9BURK</name>
<dbReference type="InterPro" id="IPR008183">
    <property type="entry name" value="Aldose_1/G6P_1-epimerase"/>
</dbReference>
<dbReference type="RefSeq" id="WP_258818600.1">
    <property type="nucleotide sequence ID" value="NZ_JANUGW010000017.1"/>
</dbReference>
<protein>
    <recommendedName>
        <fullName evidence="3">Aldose 1-epimerase</fullName>
    </recommendedName>
</protein>
<keyword evidence="2" id="KW-1185">Reference proteome</keyword>
<dbReference type="SUPFAM" id="SSF74650">
    <property type="entry name" value="Galactose mutarotase-like"/>
    <property type="match status" value="1"/>
</dbReference>
<organism evidence="1 2">
    <name type="scientific">Massilia pinisoli</name>
    <dbReference type="NCBI Taxonomy" id="1772194"/>
    <lineage>
        <taxon>Bacteria</taxon>
        <taxon>Pseudomonadati</taxon>
        <taxon>Pseudomonadota</taxon>
        <taxon>Betaproteobacteria</taxon>
        <taxon>Burkholderiales</taxon>
        <taxon>Oxalobacteraceae</taxon>
        <taxon>Telluria group</taxon>
        <taxon>Massilia</taxon>
    </lineage>
</organism>